<evidence type="ECO:0000256" key="1">
    <source>
        <dbReference type="SAM" id="SignalP"/>
    </source>
</evidence>
<organism evidence="2 3">
    <name type="scientific">Mucilaginibacter boryungensis</name>
    <dbReference type="NCBI Taxonomy" id="768480"/>
    <lineage>
        <taxon>Bacteria</taxon>
        <taxon>Pseudomonadati</taxon>
        <taxon>Bacteroidota</taxon>
        <taxon>Sphingobacteriia</taxon>
        <taxon>Sphingobacteriales</taxon>
        <taxon>Sphingobacteriaceae</taxon>
        <taxon>Mucilaginibacter</taxon>
    </lineage>
</organism>
<dbReference type="SUPFAM" id="SSF51445">
    <property type="entry name" value="(Trans)glycosidases"/>
    <property type="match status" value="1"/>
</dbReference>
<feature type="chain" id="PRO_5047406644" evidence="1">
    <location>
        <begin position="19"/>
        <end position="414"/>
    </location>
</feature>
<proteinExistence type="predicted"/>
<protein>
    <submittedName>
        <fullName evidence="2">Uncharacterized protein</fullName>
    </submittedName>
</protein>
<reference evidence="2 3" key="1">
    <citation type="submission" date="2020-10" db="EMBL/GenBank/DDBJ databases">
        <title>Mucilaginibacter mali sp. nov., isolated from rhizosphere soil of apple orchard.</title>
        <authorList>
            <person name="Lee J.-S."/>
            <person name="Kim H.S."/>
            <person name="Kim J.-S."/>
        </authorList>
    </citation>
    <scope>NUCLEOTIDE SEQUENCE [LARGE SCALE GENOMIC DNA]</scope>
    <source>
        <strain evidence="2 3">KCTC 23157</strain>
    </source>
</reference>
<comment type="caution">
    <text evidence="2">The sequence shown here is derived from an EMBL/GenBank/DDBJ whole genome shotgun (WGS) entry which is preliminary data.</text>
</comment>
<name>A0ABR9XIE6_9SPHI</name>
<sequence length="414" mass="46388">MKLKIIVIALMFAGMCNSCGNKSNPEPSTGNGDNSQTASTRPGKNFDFTYNMGVNLNEQAAQADLDDLADTKTKWVRSFVEMIDVYKTNSIDTNPNLNTFITFKAKGYKTVLNLKFNFVANVFPAVGSTDWNNYIAFIDQVLAKAMPYTDVLVVGNEPFIEADPSTWNEPLNSFYKAACARVYSYFTLHGIDKPIFLGSFDMMFASARTGNTGILNLLNFVKNTNYLSGADVHIHHNTDTEMINALNFMSNGIGDDQKLLVTEFSAKNYFKSYNTSNIDPAFIAAANASTTDQIFPPPPGITQNYQYIDYALKNPRPAEEWYAFWKNSAYLENEKGYLCTANTDFKSHSKVALAFYALRQSYGVNVDFTATTDPWVMNGMFLNRSVQQINGRNQKSYSFLDQFVRIAQGQNPCQ</sequence>
<dbReference type="Proteomes" id="UP000632774">
    <property type="component" value="Unassembled WGS sequence"/>
</dbReference>
<accession>A0ABR9XIE6</accession>
<dbReference type="RefSeq" id="WP_194106496.1">
    <property type="nucleotide sequence ID" value="NZ_JADFFM010000001.1"/>
</dbReference>
<keyword evidence="3" id="KW-1185">Reference proteome</keyword>
<keyword evidence="1" id="KW-0732">Signal</keyword>
<evidence type="ECO:0000313" key="2">
    <source>
        <dbReference type="EMBL" id="MBE9667146.1"/>
    </source>
</evidence>
<dbReference type="EMBL" id="JADFFM010000001">
    <property type="protein sequence ID" value="MBE9667146.1"/>
    <property type="molecule type" value="Genomic_DNA"/>
</dbReference>
<feature type="signal peptide" evidence="1">
    <location>
        <begin position="1"/>
        <end position="18"/>
    </location>
</feature>
<evidence type="ECO:0000313" key="3">
    <source>
        <dbReference type="Proteomes" id="UP000632774"/>
    </source>
</evidence>
<gene>
    <name evidence="2" type="ORF">IRJ18_12310</name>
</gene>
<dbReference type="InterPro" id="IPR017853">
    <property type="entry name" value="GH"/>
</dbReference>